<sequence length="334" mass="35927">MFFNCLAPPRPKRTSSECRSLLPPPSPLPELPHSIHTPSSIPTLLHPNPPSPTPTHLPTQPNLLPNPTSSTPIHPRPSNPPPPNLPSNPTILPTLTDPPTPTQPSHIPSPPPPRHPLPPRSPSLPPPRPPPTHPPPHRLRKPVSAAVTPPHGTQQPEDPDAVRVRSPPRFSFANSLLVRHLASRSPIRFSFPSCVVPPLALRSPCLREAPLDSAVPALPAGVADADAAGIIRLAIEITAYSAWSCKTLKMSALERITTAVIFVLLVTACGSEQYGRSRRSPKTSLSNKFIGVTSKCSRGTLTVDVRTQDPFFGSVYARGYPGRCNVGRAAPPRR</sequence>
<dbReference type="STRING" id="6689.A0A3R7QC72"/>
<name>A0A3R7QC72_PENVA</name>
<reference evidence="2 3" key="1">
    <citation type="submission" date="2018-04" db="EMBL/GenBank/DDBJ databases">
        <authorList>
            <person name="Zhang X."/>
            <person name="Yuan J."/>
            <person name="Li F."/>
            <person name="Xiang J."/>
        </authorList>
    </citation>
    <scope>NUCLEOTIDE SEQUENCE [LARGE SCALE GENOMIC DNA]</scope>
    <source>
        <tissue evidence="2">Muscle</tissue>
    </source>
</reference>
<evidence type="ECO:0000256" key="1">
    <source>
        <dbReference type="SAM" id="MobiDB-lite"/>
    </source>
</evidence>
<organism evidence="2 3">
    <name type="scientific">Penaeus vannamei</name>
    <name type="common">Whiteleg shrimp</name>
    <name type="synonym">Litopenaeus vannamei</name>
    <dbReference type="NCBI Taxonomy" id="6689"/>
    <lineage>
        <taxon>Eukaryota</taxon>
        <taxon>Metazoa</taxon>
        <taxon>Ecdysozoa</taxon>
        <taxon>Arthropoda</taxon>
        <taxon>Crustacea</taxon>
        <taxon>Multicrustacea</taxon>
        <taxon>Malacostraca</taxon>
        <taxon>Eumalacostraca</taxon>
        <taxon>Eucarida</taxon>
        <taxon>Decapoda</taxon>
        <taxon>Dendrobranchiata</taxon>
        <taxon>Penaeoidea</taxon>
        <taxon>Penaeidae</taxon>
        <taxon>Penaeus</taxon>
    </lineage>
</organism>
<accession>A0A3R7QC72</accession>
<feature type="compositionally biased region" description="Pro residues" evidence="1">
    <location>
        <begin position="74"/>
        <end position="86"/>
    </location>
</feature>
<dbReference type="AlphaFoldDB" id="A0A3R7QC72"/>
<comment type="caution">
    <text evidence="2">The sequence shown here is derived from an EMBL/GenBank/DDBJ whole genome shotgun (WGS) entry which is preliminary data.</text>
</comment>
<feature type="compositionally biased region" description="Pro residues" evidence="1">
    <location>
        <begin position="96"/>
        <end position="134"/>
    </location>
</feature>
<protein>
    <submittedName>
        <fullName evidence="2">Uncharacterized protein</fullName>
    </submittedName>
</protein>
<evidence type="ECO:0000313" key="2">
    <source>
        <dbReference type="EMBL" id="ROT74237.1"/>
    </source>
</evidence>
<feature type="compositionally biased region" description="Low complexity" evidence="1">
    <location>
        <begin position="56"/>
        <end position="73"/>
    </location>
</feature>
<evidence type="ECO:0000313" key="3">
    <source>
        <dbReference type="Proteomes" id="UP000283509"/>
    </source>
</evidence>
<dbReference type="Proteomes" id="UP000283509">
    <property type="component" value="Unassembled WGS sequence"/>
</dbReference>
<dbReference type="EMBL" id="QCYY01001919">
    <property type="protein sequence ID" value="ROT74237.1"/>
    <property type="molecule type" value="Genomic_DNA"/>
</dbReference>
<proteinExistence type="predicted"/>
<dbReference type="PRINTS" id="PR01217">
    <property type="entry name" value="PRICHEXTENSN"/>
</dbReference>
<reference evidence="2 3" key="2">
    <citation type="submission" date="2019-01" db="EMBL/GenBank/DDBJ databases">
        <title>The decoding of complex shrimp genome reveals the adaptation for benthos swimmer, frequently molting mechanism and breeding impact on genome.</title>
        <authorList>
            <person name="Sun Y."/>
            <person name="Gao Y."/>
            <person name="Yu Y."/>
        </authorList>
    </citation>
    <scope>NUCLEOTIDE SEQUENCE [LARGE SCALE GENOMIC DNA]</scope>
    <source>
        <tissue evidence="2">Muscle</tissue>
    </source>
</reference>
<feature type="region of interest" description="Disordered" evidence="1">
    <location>
        <begin position="1"/>
        <end position="163"/>
    </location>
</feature>
<gene>
    <name evidence="2" type="ORF">C7M84_007265</name>
</gene>
<keyword evidence="3" id="KW-1185">Reference proteome</keyword>